<dbReference type="PANTHER" id="PTHR14490:SF5">
    <property type="entry name" value="PROTEIN KRI1 HOMOLOG"/>
    <property type="match status" value="1"/>
</dbReference>
<feature type="compositionally biased region" description="Basic and acidic residues" evidence="2">
    <location>
        <begin position="631"/>
        <end position="658"/>
    </location>
</feature>
<feature type="compositionally biased region" description="Basic and acidic residues" evidence="2">
    <location>
        <begin position="132"/>
        <end position="147"/>
    </location>
</feature>
<dbReference type="InterPro" id="IPR024626">
    <property type="entry name" value="Kri1-like_C"/>
</dbReference>
<organism evidence="4 5">
    <name type="scientific">Triticum urartu</name>
    <name type="common">Red wild einkorn</name>
    <name type="synonym">Crithodium urartu</name>
    <dbReference type="NCBI Taxonomy" id="4572"/>
    <lineage>
        <taxon>Eukaryota</taxon>
        <taxon>Viridiplantae</taxon>
        <taxon>Streptophyta</taxon>
        <taxon>Embryophyta</taxon>
        <taxon>Tracheophyta</taxon>
        <taxon>Spermatophyta</taxon>
        <taxon>Magnoliopsida</taxon>
        <taxon>Liliopsida</taxon>
        <taxon>Poales</taxon>
        <taxon>Poaceae</taxon>
        <taxon>BOP clade</taxon>
        <taxon>Pooideae</taxon>
        <taxon>Triticodae</taxon>
        <taxon>Triticeae</taxon>
        <taxon>Triticinae</taxon>
        <taxon>Triticum</taxon>
    </lineage>
</organism>
<name>A0A8R7P232_TRIUA</name>
<feature type="compositionally biased region" description="Acidic residues" evidence="2">
    <location>
        <begin position="216"/>
        <end position="228"/>
    </location>
</feature>
<feature type="region of interest" description="Disordered" evidence="2">
    <location>
        <begin position="415"/>
        <end position="487"/>
    </location>
</feature>
<feature type="region of interest" description="Disordered" evidence="2">
    <location>
        <begin position="559"/>
        <end position="734"/>
    </location>
</feature>
<feature type="compositionally biased region" description="Basic and acidic residues" evidence="2">
    <location>
        <begin position="340"/>
        <end position="349"/>
    </location>
</feature>
<dbReference type="Gramene" id="TuG1812G0100003457.01.T01">
    <property type="protein sequence ID" value="TuG1812G0100003457.01.T01"/>
    <property type="gene ID" value="TuG1812G0100003457.01"/>
</dbReference>
<dbReference type="GO" id="GO:0005730">
    <property type="term" value="C:nucleolus"/>
    <property type="evidence" value="ECO:0007669"/>
    <property type="project" value="TreeGrafter"/>
</dbReference>
<evidence type="ECO:0000256" key="2">
    <source>
        <dbReference type="SAM" id="MobiDB-lite"/>
    </source>
</evidence>
<sequence>MSGEGEGEGERRVLDILAGSDDDSDGPAEDYSNFQIDEGYARRYEHKKRREALDRLKEKKKEALVADPDDEDDDDSDDESDEDEAVAAASRRVDRRVLQVIRRIRSGDSAIFDKDAKVYSSSEDEDEDGAEGEPKEGKKAKKERPLYLKDVNAQHLLEEGPEFAAQAGRGSKYDRIAYNELQREGLKEFLEAEKKALGDGDDEEEDLFKAKQAEGDGGDSEEDEDEKQTEELLGEVFGDDDKLDDNEKFLKNYILNRPYLEPAPEKFSLDDIQEVSQEEDVIETQEDYEDIYNKLGNYKFRHEEVEASEGVVTDRVMGHPRVVEGSVRKKESSRKKQRKSKEERLARAKQEQAEELKHLKNLKKKEIAEKLEKIRMIAGIEGEAACKLGADDLEEDFDPEDYDRKMQEMFDDSYYGADEVDPGFGSGDDLDLVKPDFDKEDELLGLPKDWAPDGKEGSTATGEKKKKKKKNKELANGEEEGEKKKGKISLKDKVELEKELDEYYKLDYEDTIGDLKTRFKYRQVQPNSFGLETYEILQSDDRDLNQYVSMKKLAPYREDEWQVTHHKKLSKDLILGGQKIEGKKVKSHKKSKSGEGPSSGRPETDKPTSEQEETDGKTESKSKKHKTGKRSRSEDGPGSEKAEEVKLTSEQEDADAKTKSKKSKKAKTGKEPRSEEDPSSGKPEEGKLTSEEETGGKKKSTRSERRNRRRKELKISRDRQGPYGLIDLKSQKSN</sequence>
<feature type="compositionally biased region" description="Acidic residues" evidence="2">
    <location>
        <begin position="122"/>
        <end position="131"/>
    </location>
</feature>
<feature type="compositionally biased region" description="Basic and acidic residues" evidence="2">
    <location>
        <begin position="51"/>
        <end position="64"/>
    </location>
</feature>
<reference evidence="4" key="3">
    <citation type="submission" date="2022-06" db="UniProtKB">
        <authorList>
            <consortium name="EnsemblPlants"/>
        </authorList>
    </citation>
    <scope>IDENTIFICATION</scope>
</reference>
<dbReference type="GO" id="GO:0000447">
    <property type="term" value="P:endonucleolytic cleavage in ITS1 to separate SSU-rRNA from 5.8S rRNA and LSU-rRNA from tricistronic rRNA transcript (SSU-rRNA, 5.8S rRNA, LSU-rRNA)"/>
    <property type="evidence" value="ECO:0007669"/>
    <property type="project" value="TreeGrafter"/>
</dbReference>
<dbReference type="Pfam" id="PF05178">
    <property type="entry name" value="Kri1"/>
    <property type="match status" value="1"/>
</dbReference>
<evidence type="ECO:0000313" key="4">
    <source>
        <dbReference type="EnsemblPlants" id="TuG1812G0100003457.01.T01"/>
    </source>
</evidence>
<dbReference type="EnsemblPlants" id="TuG1812G0100003457.01.T01">
    <property type="protein sequence ID" value="TuG1812G0100003457.01.T01"/>
    <property type="gene ID" value="TuG1812G0100003457.01"/>
</dbReference>
<accession>A0A8R7P232</accession>
<evidence type="ECO:0000256" key="1">
    <source>
        <dbReference type="ARBA" id="ARBA00007473"/>
    </source>
</evidence>
<feature type="compositionally biased region" description="Basic and acidic residues" evidence="2">
    <location>
        <begin position="602"/>
        <end position="621"/>
    </location>
</feature>
<protein>
    <recommendedName>
        <fullName evidence="3">Kri1-like C-terminal domain-containing protein</fullName>
    </recommendedName>
</protein>
<dbReference type="Pfam" id="PF12936">
    <property type="entry name" value="Kri1_C"/>
    <property type="match status" value="1"/>
</dbReference>
<evidence type="ECO:0000313" key="5">
    <source>
        <dbReference type="Proteomes" id="UP000015106"/>
    </source>
</evidence>
<feature type="region of interest" description="Disordered" evidence="2">
    <location>
        <begin position="194"/>
        <end position="240"/>
    </location>
</feature>
<comment type="similarity">
    <text evidence="1">Belongs to the KRI1 family.</text>
</comment>
<feature type="region of interest" description="Disordered" evidence="2">
    <location>
        <begin position="316"/>
        <end position="349"/>
    </location>
</feature>
<keyword evidence="5" id="KW-1185">Reference proteome</keyword>
<feature type="compositionally biased region" description="Acidic residues" evidence="2">
    <location>
        <begin position="67"/>
        <end position="85"/>
    </location>
</feature>
<reference evidence="5" key="1">
    <citation type="journal article" date="2013" name="Nature">
        <title>Draft genome of the wheat A-genome progenitor Triticum urartu.</title>
        <authorList>
            <person name="Ling H.Q."/>
            <person name="Zhao S."/>
            <person name="Liu D."/>
            <person name="Wang J."/>
            <person name="Sun H."/>
            <person name="Zhang C."/>
            <person name="Fan H."/>
            <person name="Li D."/>
            <person name="Dong L."/>
            <person name="Tao Y."/>
            <person name="Gao C."/>
            <person name="Wu H."/>
            <person name="Li Y."/>
            <person name="Cui Y."/>
            <person name="Guo X."/>
            <person name="Zheng S."/>
            <person name="Wang B."/>
            <person name="Yu K."/>
            <person name="Liang Q."/>
            <person name="Yang W."/>
            <person name="Lou X."/>
            <person name="Chen J."/>
            <person name="Feng M."/>
            <person name="Jian J."/>
            <person name="Zhang X."/>
            <person name="Luo G."/>
            <person name="Jiang Y."/>
            <person name="Liu J."/>
            <person name="Wang Z."/>
            <person name="Sha Y."/>
            <person name="Zhang B."/>
            <person name="Wu H."/>
            <person name="Tang D."/>
            <person name="Shen Q."/>
            <person name="Xue P."/>
            <person name="Zou S."/>
            <person name="Wang X."/>
            <person name="Liu X."/>
            <person name="Wang F."/>
            <person name="Yang Y."/>
            <person name="An X."/>
            <person name="Dong Z."/>
            <person name="Zhang K."/>
            <person name="Zhang X."/>
            <person name="Luo M.C."/>
            <person name="Dvorak J."/>
            <person name="Tong Y."/>
            <person name="Wang J."/>
            <person name="Yang H."/>
            <person name="Li Z."/>
            <person name="Wang D."/>
            <person name="Zhang A."/>
            <person name="Wang J."/>
        </authorList>
    </citation>
    <scope>NUCLEOTIDE SEQUENCE</scope>
    <source>
        <strain evidence="5">cv. G1812</strain>
    </source>
</reference>
<feature type="region of interest" description="Disordered" evidence="2">
    <location>
        <begin position="1"/>
        <end position="90"/>
    </location>
</feature>
<feature type="region of interest" description="Disordered" evidence="2">
    <location>
        <begin position="114"/>
        <end position="147"/>
    </location>
</feature>
<proteinExistence type="inferred from homology"/>
<dbReference type="Proteomes" id="UP000015106">
    <property type="component" value="Chromosome 1"/>
</dbReference>
<feature type="compositionally biased region" description="Basic and acidic residues" evidence="2">
    <location>
        <begin position="682"/>
        <end position="704"/>
    </location>
</feature>
<dbReference type="PANTHER" id="PTHR14490">
    <property type="entry name" value="ZINC FINGER, ZZ TYPE"/>
    <property type="match status" value="1"/>
</dbReference>
<dbReference type="AlphaFoldDB" id="A0A8R7P232"/>
<dbReference type="GO" id="GO:0030686">
    <property type="term" value="C:90S preribosome"/>
    <property type="evidence" value="ECO:0007669"/>
    <property type="project" value="TreeGrafter"/>
</dbReference>
<dbReference type="InterPro" id="IPR018034">
    <property type="entry name" value="Kri1"/>
</dbReference>
<feature type="domain" description="Kri1-like C-terminal" evidence="3">
    <location>
        <begin position="495"/>
        <end position="572"/>
    </location>
</feature>
<evidence type="ECO:0000259" key="3">
    <source>
        <dbReference type="Pfam" id="PF12936"/>
    </source>
</evidence>
<reference evidence="4" key="2">
    <citation type="submission" date="2018-03" db="EMBL/GenBank/DDBJ databases">
        <title>The Triticum urartu genome reveals the dynamic nature of wheat genome evolution.</title>
        <authorList>
            <person name="Ling H."/>
            <person name="Ma B."/>
            <person name="Shi X."/>
            <person name="Liu H."/>
            <person name="Dong L."/>
            <person name="Sun H."/>
            <person name="Cao Y."/>
            <person name="Gao Q."/>
            <person name="Zheng S."/>
            <person name="Li Y."/>
            <person name="Yu Y."/>
            <person name="Du H."/>
            <person name="Qi M."/>
            <person name="Li Y."/>
            <person name="Yu H."/>
            <person name="Cui Y."/>
            <person name="Wang N."/>
            <person name="Chen C."/>
            <person name="Wu H."/>
            <person name="Zhao Y."/>
            <person name="Zhang J."/>
            <person name="Li Y."/>
            <person name="Zhou W."/>
            <person name="Zhang B."/>
            <person name="Hu W."/>
            <person name="Eijk M."/>
            <person name="Tang J."/>
            <person name="Witsenboer H."/>
            <person name="Zhao S."/>
            <person name="Li Z."/>
            <person name="Zhang A."/>
            <person name="Wang D."/>
            <person name="Liang C."/>
        </authorList>
    </citation>
    <scope>NUCLEOTIDE SEQUENCE [LARGE SCALE GENOMIC DNA]</scope>
    <source>
        <strain evidence="4">cv. G1812</strain>
    </source>
</reference>